<proteinExistence type="inferred from homology"/>
<dbReference type="Pfam" id="PF01812">
    <property type="entry name" value="5-FTHF_cyc-lig"/>
    <property type="match status" value="1"/>
</dbReference>
<dbReference type="GO" id="GO:0005524">
    <property type="term" value="F:ATP binding"/>
    <property type="evidence" value="ECO:0007669"/>
    <property type="project" value="UniProtKB-KW"/>
</dbReference>
<dbReference type="InterPro" id="IPR002698">
    <property type="entry name" value="FTHF_cligase"/>
</dbReference>
<feature type="binding site" evidence="4">
    <location>
        <begin position="137"/>
        <end position="145"/>
    </location>
    <ligand>
        <name>ATP</name>
        <dbReference type="ChEBI" id="CHEBI:30616"/>
    </ligand>
</feature>
<dbReference type="Proteomes" id="UP000664654">
    <property type="component" value="Unassembled WGS sequence"/>
</dbReference>
<feature type="binding site" evidence="4">
    <location>
        <position position="52"/>
    </location>
    <ligand>
        <name>substrate</name>
    </ligand>
</feature>
<keyword evidence="5" id="KW-0479">Metal-binding</keyword>
<evidence type="ECO:0000313" key="6">
    <source>
        <dbReference type="EMBL" id="MBN7825584.1"/>
    </source>
</evidence>
<protein>
    <recommendedName>
        <fullName evidence="5">5-formyltetrahydrofolate cyclo-ligase</fullName>
        <ecNumber evidence="5">6.3.3.2</ecNumber>
    </recommendedName>
</protein>
<reference evidence="6" key="1">
    <citation type="submission" date="2021-03" db="EMBL/GenBank/DDBJ databases">
        <title>novel species isolated from a fishpond in China.</title>
        <authorList>
            <person name="Lu H."/>
            <person name="Cai Z."/>
        </authorList>
    </citation>
    <scope>NUCLEOTIDE SEQUENCE</scope>
    <source>
        <strain evidence="6">JCM 30855</strain>
    </source>
</reference>
<evidence type="ECO:0000313" key="7">
    <source>
        <dbReference type="Proteomes" id="UP000664654"/>
    </source>
</evidence>
<keyword evidence="6" id="KW-0436">Ligase</keyword>
<dbReference type="GO" id="GO:0035999">
    <property type="term" value="P:tetrahydrofolate interconversion"/>
    <property type="evidence" value="ECO:0007669"/>
    <property type="project" value="TreeGrafter"/>
</dbReference>
<dbReference type="SUPFAM" id="SSF100950">
    <property type="entry name" value="NagB/RpiA/CoA transferase-like"/>
    <property type="match status" value="1"/>
</dbReference>
<evidence type="ECO:0000256" key="2">
    <source>
        <dbReference type="ARBA" id="ARBA00022741"/>
    </source>
</evidence>
<dbReference type="InterPro" id="IPR024185">
    <property type="entry name" value="FTHF_cligase-like_sf"/>
</dbReference>
<accession>A0A939IQZ6</accession>
<dbReference type="Gene3D" id="3.40.50.10420">
    <property type="entry name" value="NagB/RpiA/CoA transferase-like"/>
    <property type="match status" value="1"/>
</dbReference>
<dbReference type="GO" id="GO:0030272">
    <property type="term" value="F:5-formyltetrahydrofolate cyclo-ligase activity"/>
    <property type="evidence" value="ECO:0007669"/>
    <property type="project" value="UniProtKB-EC"/>
</dbReference>
<dbReference type="EC" id="6.3.3.2" evidence="5"/>
<organism evidence="6 7">
    <name type="scientific">Bowmanella dokdonensis</name>
    <dbReference type="NCBI Taxonomy" id="751969"/>
    <lineage>
        <taxon>Bacteria</taxon>
        <taxon>Pseudomonadati</taxon>
        <taxon>Pseudomonadota</taxon>
        <taxon>Gammaproteobacteria</taxon>
        <taxon>Alteromonadales</taxon>
        <taxon>Alteromonadaceae</taxon>
        <taxon>Bowmanella</taxon>
    </lineage>
</organism>
<evidence type="ECO:0000256" key="5">
    <source>
        <dbReference type="RuleBase" id="RU361279"/>
    </source>
</evidence>
<dbReference type="AlphaFoldDB" id="A0A939IQZ6"/>
<dbReference type="GO" id="GO:0046872">
    <property type="term" value="F:metal ion binding"/>
    <property type="evidence" value="ECO:0007669"/>
    <property type="project" value="UniProtKB-KW"/>
</dbReference>
<keyword evidence="7" id="KW-1185">Reference proteome</keyword>
<dbReference type="PIRSF" id="PIRSF006806">
    <property type="entry name" value="FTHF_cligase"/>
    <property type="match status" value="1"/>
</dbReference>
<dbReference type="PANTHER" id="PTHR23407">
    <property type="entry name" value="ATPASE INHIBITOR/5-FORMYLTETRAHYDROFOLATE CYCLO-LIGASE"/>
    <property type="match status" value="1"/>
</dbReference>
<dbReference type="RefSeq" id="WP_206573685.1">
    <property type="nucleotide sequence ID" value="NZ_JAFKCV010000004.1"/>
</dbReference>
<evidence type="ECO:0000256" key="1">
    <source>
        <dbReference type="ARBA" id="ARBA00010638"/>
    </source>
</evidence>
<dbReference type="InterPro" id="IPR037171">
    <property type="entry name" value="NagB/RpiA_transferase-like"/>
</dbReference>
<evidence type="ECO:0000256" key="4">
    <source>
        <dbReference type="PIRSR" id="PIRSR006806-1"/>
    </source>
</evidence>
<dbReference type="NCBIfam" id="TIGR02727">
    <property type="entry name" value="MTHFS_bact"/>
    <property type="match status" value="1"/>
</dbReference>
<comment type="caution">
    <text evidence="6">The sequence shown here is derived from an EMBL/GenBank/DDBJ whole genome shotgun (WGS) entry which is preliminary data.</text>
</comment>
<dbReference type="PANTHER" id="PTHR23407:SF1">
    <property type="entry name" value="5-FORMYLTETRAHYDROFOLATE CYCLO-LIGASE"/>
    <property type="match status" value="1"/>
</dbReference>
<gene>
    <name evidence="6" type="ORF">J0A66_10150</name>
</gene>
<keyword evidence="2 4" id="KW-0547">Nucleotide-binding</keyword>
<keyword evidence="5" id="KW-0460">Magnesium</keyword>
<comment type="catalytic activity">
    <reaction evidence="5">
        <text>(6S)-5-formyl-5,6,7,8-tetrahydrofolate + ATP = (6R)-5,10-methenyltetrahydrofolate + ADP + phosphate</text>
        <dbReference type="Rhea" id="RHEA:10488"/>
        <dbReference type="ChEBI" id="CHEBI:30616"/>
        <dbReference type="ChEBI" id="CHEBI:43474"/>
        <dbReference type="ChEBI" id="CHEBI:57455"/>
        <dbReference type="ChEBI" id="CHEBI:57457"/>
        <dbReference type="ChEBI" id="CHEBI:456216"/>
        <dbReference type="EC" id="6.3.3.2"/>
    </reaction>
</comment>
<evidence type="ECO:0000256" key="3">
    <source>
        <dbReference type="ARBA" id="ARBA00022840"/>
    </source>
</evidence>
<sequence length="195" mass="22115">MAKINPAALRQHYRQRRRSLTEQEQQQASCRVRQRCEELPQYQRAQRIALYLANDGELDPTPLIQACWEQGKEVFLPVLHPFCAGYLLFVAYRPDSTMAANRFGIAEPPIHCHTLCPLNQLDLIFAPLVAFDHNGNRMGMGGGFYDRTLKPIHRDHLSTQVLGLAHDCQRADLLPVQPWDIPLHGIVTPGGIFTP</sequence>
<name>A0A939IQZ6_9ALTE</name>
<comment type="similarity">
    <text evidence="1 5">Belongs to the 5-formyltetrahydrofolate cyclo-ligase family.</text>
</comment>
<dbReference type="EMBL" id="JAFKCV010000004">
    <property type="protein sequence ID" value="MBN7825584.1"/>
    <property type="molecule type" value="Genomic_DNA"/>
</dbReference>
<dbReference type="GO" id="GO:0009396">
    <property type="term" value="P:folic acid-containing compound biosynthetic process"/>
    <property type="evidence" value="ECO:0007669"/>
    <property type="project" value="TreeGrafter"/>
</dbReference>
<keyword evidence="3 4" id="KW-0067">ATP-binding</keyword>
<feature type="binding site" evidence="4">
    <location>
        <position position="57"/>
    </location>
    <ligand>
        <name>substrate</name>
    </ligand>
</feature>
<comment type="cofactor">
    <cofactor evidence="5">
        <name>Mg(2+)</name>
        <dbReference type="ChEBI" id="CHEBI:18420"/>
    </cofactor>
</comment>